<feature type="domain" description="4Fe-4S ferredoxin-type" evidence="12">
    <location>
        <begin position="99"/>
        <end position="128"/>
    </location>
</feature>
<keyword evidence="10" id="KW-0830">Ubiquinone</keyword>
<dbReference type="PANTHER" id="PTHR10849">
    <property type="entry name" value="NADH DEHYDROGENASE UBIQUINONE IRON-SULFUR PROTEIN 8, MITOCHONDRIAL"/>
    <property type="match status" value="1"/>
</dbReference>
<proteinExistence type="predicted"/>
<evidence type="ECO:0000256" key="5">
    <source>
        <dbReference type="ARBA" id="ARBA00022737"/>
    </source>
</evidence>
<keyword evidence="3" id="KW-0874">Quinone</keyword>
<keyword evidence="2" id="KW-0004">4Fe-4S</keyword>
<dbReference type="GO" id="GO:0016020">
    <property type="term" value="C:membrane"/>
    <property type="evidence" value="ECO:0007669"/>
    <property type="project" value="InterPro"/>
</dbReference>
<gene>
    <name evidence="13" type="ORF">IAB80_08845</name>
</gene>
<protein>
    <submittedName>
        <fullName evidence="13">NADH-quinone oxidoreductase subunit I</fullName>
    </submittedName>
</protein>
<evidence type="ECO:0000259" key="12">
    <source>
        <dbReference type="PROSITE" id="PS51379"/>
    </source>
</evidence>
<name>A0A9D9IUJ8_9BACT</name>
<evidence type="ECO:0000256" key="8">
    <source>
        <dbReference type="ARBA" id="ARBA00023014"/>
    </source>
</evidence>
<keyword evidence="7" id="KW-0408">Iron</keyword>
<dbReference type="InterPro" id="IPR010226">
    <property type="entry name" value="NADH_quinone_OxRdtase_chainI"/>
</dbReference>
<dbReference type="GO" id="GO:0046872">
    <property type="term" value="F:metal ion binding"/>
    <property type="evidence" value="ECO:0007669"/>
    <property type="project" value="UniProtKB-KW"/>
</dbReference>
<dbReference type="PROSITE" id="PS51379">
    <property type="entry name" value="4FE4S_FER_2"/>
    <property type="match status" value="2"/>
</dbReference>
<organism evidence="13 14">
    <name type="scientific">Candidatus Cryptobacteroides excrementipullorum</name>
    <dbReference type="NCBI Taxonomy" id="2840761"/>
    <lineage>
        <taxon>Bacteria</taxon>
        <taxon>Pseudomonadati</taxon>
        <taxon>Bacteroidota</taxon>
        <taxon>Bacteroidia</taxon>
        <taxon>Bacteroidales</taxon>
        <taxon>Candidatus Cryptobacteroides</taxon>
    </lineage>
</organism>
<keyword evidence="1" id="KW-1003">Cell membrane</keyword>
<keyword evidence="11" id="KW-0472">Membrane</keyword>
<sequence length="146" mass="16728">MSNYIKGLFHGIGTLLTGMKVTWKEYFTKKITEQYPENRATLKMNERFCGELTMPHDENGDNRCIACGLCQMACPNGSIRITSEMVEDPETGKKKKRLVKYEYDLGSCMFCHLCVNACPHDAIRFSTSFEHAVFTRSKLVKTLNRQ</sequence>
<dbReference type="GO" id="GO:0016651">
    <property type="term" value="F:oxidoreductase activity, acting on NAD(P)H"/>
    <property type="evidence" value="ECO:0007669"/>
    <property type="project" value="InterPro"/>
</dbReference>
<dbReference type="InterPro" id="IPR017896">
    <property type="entry name" value="4Fe4S_Fe-S-bd"/>
</dbReference>
<evidence type="ECO:0000256" key="3">
    <source>
        <dbReference type="ARBA" id="ARBA00022719"/>
    </source>
</evidence>
<reference evidence="13" key="2">
    <citation type="journal article" date="2021" name="PeerJ">
        <title>Extensive microbial diversity within the chicken gut microbiome revealed by metagenomics and culture.</title>
        <authorList>
            <person name="Gilroy R."/>
            <person name="Ravi A."/>
            <person name="Getino M."/>
            <person name="Pursley I."/>
            <person name="Horton D.L."/>
            <person name="Alikhan N.F."/>
            <person name="Baker D."/>
            <person name="Gharbi K."/>
            <person name="Hall N."/>
            <person name="Watson M."/>
            <person name="Adriaenssens E.M."/>
            <person name="Foster-Nyarko E."/>
            <person name="Jarju S."/>
            <person name="Secka A."/>
            <person name="Antonio M."/>
            <person name="Oren A."/>
            <person name="Chaudhuri R.R."/>
            <person name="La Ragione R."/>
            <person name="Hildebrand F."/>
            <person name="Pallen M.J."/>
        </authorList>
    </citation>
    <scope>NUCLEOTIDE SEQUENCE</scope>
    <source>
        <strain evidence="13">2478</strain>
    </source>
</reference>
<keyword evidence="5" id="KW-0677">Repeat</keyword>
<evidence type="ECO:0000256" key="9">
    <source>
        <dbReference type="ARBA" id="ARBA00023027"/>
    </source>
</evidence>
<dbReference type="GO" id="GO:0048038">
    <property type="term" value="F:quinone binding"/>
    <property type="evidence" value="ECO:0007669"/>
    <property type="project" value="UniProtKB-KW"/>
</dbReference>
<evidence type="ECO:0000256" key="6">
    <source>
        <dbReference type="ARBA" id="ARBA00022967"/>
    </source>
</evidence>
<keyword evidence="4" id="KW-0479">Metal-binding</keyword>
<dbReference type="GO" id="GO:0051539">
    <property type="term" value="F:4 iron, 4 sulfur cluster binding"/>
    <property type="evidence" value="ECO:0007669"/>
    <property type="project" value="UniProtKB-KW"/>
</dbReference>
<keyword evidence="9" id="KW-0520">NAD</keyword>
<dbReference type="AlphaFoldDB" id="A0A9D9IUJ8"/>
<reference evidence="13" key="1">
    <citation type="submission" date="2020-10" db="EMBL/GenBank/DDBJ databases">
        <authorList>
            <person name="Gilroy R."/>
        </authorList>
    </citation>
    <scope>NUCLEOTIDE SEQUENCE</scope>
    <source>
        <strain evidence="13">2478</strain>
    </source>
</reference>
<dbReference type="PANTHER" id="PTHR10849:SF24">
    <property type="entry name" value="NADH-QUINONE OXIDOREDUCTASE SUBUNIT I 2"/>
    <property type="match status" value="1"/>
</dbReference>
<dbReference type="Proteomes" id="UP000823771">
    <property type="component" value="Unassembled WGS sequence"/>
</dbReference>
<keyword evidence="8" id="KW-0411">Iron-sulfur</keyword>
<dbReference type="PROSITE" id="PS00198">
    <property type="entry name" value="4FE4S_FER_1"/>
    <property type="match status" value="2"/>
</dbReference>
<keyword evidence="6" id="KW-1278">Translocase</keyword>
<feature type="domain" description="4Fe-4S ferredoxin-type" evidence="12">
    <location>
        <begin position="54"/>
        <end position="84"/>
    </location>
</feature>
<evidence type="ECO:0000256" key="4">
    <source>
        <dbReference type="ARBA" id="ARBA00022723"/>
    </source>
</evidence>
<dbReference type="Gene3D" id="3.30.70.3270">
    <property type="match status" value="1"/>
</dbReference>
<accession>A0A9D9IUJ8</accession>
<dbReference type="InterPro" id="IPR017900">
    <property type="entry name" value="4Fe4S_Fe_S_CS"/>
</dbReference>
<evidence type="ECO:0000256" key="7">
    <source>
        <dbReference type="ARBA" id="ARBA00023004"/>
    </source>
</evidence>
<evidence type="ECO:0000313" key="13">
    <source>
        <dbReference type="EMBL" id="MBO8478977.1"/>
    </source>
</evidence>
<evidence type="ECO:0000313" key="14">
    <source>
        <dbReference type="Proteomes" id="UP000823771"/>
    </source>
</evidence>
<evidence type="ECO:0000256" key="1">
    <source>
        <dbReference type="ARBA" id="ARBA00022475"/>
    </source>
</evidence>
<dbReference type="Pfam" id="PF12838">
    <property type="entry name" value="Fer4_7"/>
    <property type="match status" value="1"/>
</dbReference>
<evidence type="ECO:0000256" key="11">
    <source>
        <dbReference type="ARBA" id="ARBA00023136"/>
    </source>
</evidence>
<comment type="caution">
    <text evidence="13">The sequence shown here is derived from an EMBL/GenBank/DDBJ whole genome shotgun (WGS) entry which is preliminary data.</text>
</comment>
<evidence type="ECO:0000256" key="2">
    <source>
        <dbReference type="ARBA" id="ARBA00022485"/>
    </source>
</evidence>
<dbReference type="EMBL" id="JADILZ010000082">
    <property type="protein sequence ID" value="MBO8478977.1"/>
    <property type="molecule type" value="Genomic_DNA"/>
</dbReference>
<dbReference type="SUPFAM" id="SSF54862">
    <property type="entry name" value="4Fe-4S ferredoxins"/>
    <property type="match status" value="1"/>
</dbReference>
<evidence type="ECO:0000256" key="10">
    <source>
        <dbReference type="ARBA" id="ARBA00023075"/>
    </source>
</evidence>